<dbReference type="GO" id="GO:0050660">
    <property type="term" value="F:flavin adenine dinucleotide binding"/>
    <property type="evidence" value="ECO:0007669"/>
    <property type="project" value="TreeGrafter"/>
</dbReference>
<keyword evidence="5 9" id="KW-0274">FAD</keyword>
<dbReference type="EMBL" id="LUCM01002396">
    <property type="protein sequence ID" value="KAA0197409.1"/>
    <property type="molecule type" value="Genomic_DNA"/>
</dbReference>
<dbReference type="SUPFAM" id="SSF56645">
    <property type="entry name" value="Acyl-CoA dehydrogenase NM domain-like"/>
    <property type="match status" value="1"/>
</dbReference>
<proteinExistence type="inferred from homology"/>
<evidence type="ECO:0000313" key="13">
    <source>
        <dbReference type="Proteomes" id="UP000728185"/>
    </source>
</evidence>
<dbReference type="GO" id="GO:0046949">
    <property type="term" value="P:fatty-acyl-CoA biosynthetic process"/>
    <property type="evidence" value="ECO:0007669"/>
    <property type="project" value="TreeGrafter"/>
</dbReference>
<dbReference type="OrthoDB" id="435240at2759"/>
<dbReference type="InterPro" id="IPR036250">
    <property type="entry name" value="AcylCo_DH-like_C"/>
</dbReference>
<dbReference type="PANTHER" id="PTHR42807">
    <property type="entry name" value="GLUTARYL-COA DEHYDROGENASE, MITOCHONDRIAL"/>
    <property type="match status" value="1"/>
</dbReference>
<evidence type="ECO:0000256" key="8">
    <source>
        <dbReference type="ARBA" id="ARBA00023128"/>
    </source>
</evidence>
<keyword evidence="13" id="KW-1185">Reference proteome</keyword>
<dbReference type="Pfam" id="PF02770">
    <property type="entry name" value="Acyl-CoA_dh_M"/>
    <property type="match status" value="1"/>
</dbReference>
<evidence type="ECO:0000256" key="2">
    <source>
        <dbReference type="ARBA" id="ARBA00004305"/>
    </source>
</evidence>
<evidence type="ECO:0000256" key="5">
    <source>
        <dbReference type="ARBA" id="ARBA00022827"/>
    </source>
</evidence>
<evidence type="ECO:0000256" key="6">
    <source>
        <dbReference type="ARBA" id="ARBA00022946"/>
    </source>
</evidence>
<comment type="similarity">
    <text evidence="3 9">Belongs to the acyl-CoA dehydrogenase family.</text>
</comment>
<evidence type="ECO:0000256" key="1">
    <source>
        <dbReference type="ARBA" id="ARBA00001974"/>
    </source>
</evidence>
<evidence type="ECO:0000259" key="10">
    <source>
        <dbReference type="Pfam" id="PF00441"/>
    </source>
</evidence>
<keyword evidence="6" id="KW-0809">Transit peptide</keyword>
<comment type="cofactor">
    <cofactor evidence="1 9">
        <name>FAD</name>
        <dbReference type="ChEBI" id="CHEBI:57692"/>
    </cofactor>
</comment>
<dbReference type="GO" id="GO:0000062">
    <property type="term" value="F:fatty-acyl-CoA binding"/>
    <property type="evidence" value="ECO:0007669"/>
    <property type="project" value="TreeGrafter"/>
</dbReference>
<evidence type="ECO:0000313" key="12">
    <source>
        <dbReference type="EMBL" id="KAA0197409.1"/>
    </source>
</evidence>
<evidence type="ECO:0000256" key="4">
    <source>
        <dbReference type="ARBA" id="ARBA00022630"/>
    </source>
</evidence>
<dbReference type="SUPFAM" id="SSF47203">
    <property type="entry name" value="Acyl-CoA dehydrogenase C-terminal domain-like"/>
    <property type="match status" value="1"/>
</dbReference>
<dbReference type="InterPro" id="IPR009100">
    <property type="entry name" value="AcylCoA_DH/oxidase_NM_dom_sf"/>
</dbReference>
<dbReference type="Gene3D" id="1.20.140.10">
    <property type="entry name" value="Butyryl-CoA Dehydrogenase, subunit A, domain 3"/>
    <property type="match status" value="1"/>
</dbReference>
<keyword evidence="7 9" id="KW-0560">Oxidoreductase</keyword>
<feature type="domain" description="Acyl-CoA oxidase/dehydrogenase middle" evidence="11">
    <location>
        <begin position="79"/>
        <end position="173"/>
    </location>
</feature>
<dbReference type="GO" id="GO:0005759">
    <property type="term" value="C:mitochondrial matrix"/>
    <property type="evidence" value="ECO:0007669"/>
    <property type="project" value="UniProtKB-SubCell"/>
</dbReference>
<dbReference type="Pfam" id="PF00441">
    <property type="entry name" value="Acyl-CoA_dh_1"/>
    <property type="match status" value="1"/>
</dbReference>
<dbReference type="InterPro" id="IPR052033">
    <property type="entry name" value="Glutaryl-CoA_DH_mitochondrial"/>
</dbReference>
<dbReference type="InterPro" id="IPR009075">
    <property type="entry name" value="AcylCo_DH/oxidase_C"/>
</dbReference>
<protein>
    <submittedName>
        <fullName evidence="12">Glutaryl-CoA dehydrogenase</fullName>
    </submittedName>
</protein>
<evidence type="ECO:0000256" key="7">
    <source>
        <dbReference type="ARBA" id="ARBA00023002"/>
    </source>
</evidence>
<dbReference type="PANTHER" id="PTHR42807:SF1">
    <property type="entry name" value="GLUTARYL-COA DEHYDROGENASE, MITOCHONDRIAL"/>
    <property type="match status" value="1"/>
</dbReference>
<reference evidence="12" key="1">
    <citation type="submission" date="2019-05" db="EMBL/GenBank/DDBJ databases">
        <title>Annotation for the trematode Fasciolopsis buski.</title>
        <authorList>
            <person name="Choi Y.-J."/>
        </authorList>
    </citation>
    <scope>NUCLEOTIDE SEQUENCE</scope>
    <source>
        <strain evidence="12">HT</strain>
        <tissue evidence="12">Whole worm</tissue>
    </source>
</reference>
<accession>A0A8E0VMQ2</accession>
<dbReference type="GO" id="GO:0033539">
    <property type="term" value="P:fatty acid beta-oxidation using acyl-CoA dehydrogenase"/>
    <property type="evidence" value="ECO:0007669"/>
    <property type="project" value="TreeGrafter"/>
</dbReference>
<keyword evidence="8" id="KW-0496">Mitochondrion</keyword>
<keyword evidence="4 9" id="KW-0285">Flavoprotein</keyword>
<dbReference type="Proteomes" id="UP000728185">
    <property type="component" value="Unassembled WGS sequence"/>
</dbReference>
<name>A0A8E0VMQ2_9TREM</name>
<gene>
    <name evidence="12" type="ORF">FBUS_10991</name>
</gene>
<evidence type="ECO:0000256" key="3">
    <source>
        <dbReference type="ARBA" id="ARBA00009347"/>
    </source>
</evidence>
<feature type="domain" description="Acyl-CoA dehydrogenase/oxidase C-terminal" evidence="10">
    <location>
        <begin position="186"/>
        <end position="249"/>
    </location>
</feature>
<dbReference type="InterPro" id="IPR046373">
    <property type="entry name" value="Acyl-CoA_Oxase/DH_mid-dom_sf"/>
</dbReference>
<evidence type="ECO:0000256" key="9">
    <source>
        <dbReference type="RuleBase" id="RU362125"/>
    </source>
</evidence>
<dbReference type="GO" id="GO:0004361">
    <property type="term" value="F:glutaryl-CoA dehydrogenase activity"/>
    <property type="evidence" value="ECO:0007669"/>
    <property type="project" value="TreeGrafter"/>
</dbReference>
<evidence type="ECO:0000259" key="11">
    <source>
        <dbReference type="Pfam" id="PF02770"/>
    </source>
</evidence>
<dbReference type="AlphaFoldDB" id="A0A8E0VMQ2"/>
<organism evidence="12 13">
    <name type="scientific">Fasciolopsis buskii</name>
    <dbReference type="NCBI Taxonomy" id="27845"/>
    <lineage>
        <taxon>Eukaryota</taxon>
        <taxon>Metazoa</taxon>
        <taxon>Spiralia</taxon>
        <taxon>Lophotrochozoa</taxon>
        <taxon>Platyhelminthes</taxon>
        <taxon>Trematoda</taxon>
        <taxon>Digenea</taxon>
        <taxon>Plagiorchiida</taxon>
        <taxon>Echinostomata</taxon>
        <taxon>Echinostomatoidea</taxon>
        <taxon>Fasciolidae</taxon>
        <taxon>Fasciolopsis</taxon>
    </lineage>
</organism>
<dbReference type="InterPro" id="IPR006091">
    <property type="entry name" value="Acyl-CoA_Oxase/DH_mid-dom"/>
</dbReference>
<dbReference type="Gene3D" id="2.40.110.10">
    <property type="entry name" value="Butyryl-CoA Dehydrogenase, subunit A, domain 2"/>
    <property type="match status" value="1"/>
</dbReference>
<comment type="caution">
    <text evidence="12">The sequence shown here is derived from an EMBL/GenBank/DDBJ whole genome shotgun (WGS) entry which is preliminary data.</text>
</comment>
<comment type="subcellular location">
    <subcellularLocation>
        <location evidence="2">Mitochondrion matrix</location>
    </subcellularLocation>
</comment>
<sequence>MSRFCPSYFGKFQGLPISFYTVACRYGHFNWRDPLEVVSLLTEDEIKLQKKCRSICEEQLQPRILKANRNETRGDLVGCFALTEPKHGSDPSRMESFAEYDEKNQVYILSGSKMWISNAPIADIFIVIAKAIPENKFRGFILTRGMPGLSTSEIEGRLSLRALSIGSIEMENVHVPEENLIPGFIGLKAPLACLNSARYGIAWGALGAAEFCFETARQYTVDRHQFGRPLASNQLVQKKLADMMAEIALGFQACVQVSR</sequence>